<gene>
    <name evidence="2" type="ORF">Ataiwa_18640</name>
</gene>
<dbReference type="InterPro" id="IPR014914">
    <property type="entry name" value="RES_dom"/>
</dbReference>
<dbReference type="Proteomes" id="UP001307705">
    <property type="component" value="Unassembled WGS sequence"/>
</dbReference>
<dbReference type="Pfam" id="PF08808">
    <property type="entry name" value="RES"/>
    <property type="match status" value="1"/>
</dbReference>
<protein>
    <submittedName>
        <fullName evidence="2">RES family NAD+ phosphorylase</fullName>
    </submittedName>
</protein>
<evidence type="ECO:0000313" key="3">
    <source>
        <dbReference type="Proteomes" id="UP001307705"/>
    </source>
</evidence>
<proteinExistence type="predicted"/>
<dbReference type="SMART" id="SM00953">
    <property type="entry name" value="RES"/>
    <property type="match status" value="1"/>
</dbReference>
<feature type="domain" description="RES" evidence="1">
    <location>
        <begin position="13"/>
        <end position="139"/>
    </location>
</feature>
<reference evidence="2 3" key="1">
    <citation type="submission" date="2023-08" db="EMBL/GenBank/DDBJ databases">
        <title>Draft genome sequence of Algoriphagus taiwanensis.</title>
        <authorList>
            <person name="Takatani N."/>
            <person name="Hosokawa M."/>
            <person name="Sawabe T."/>
        </authorList>
    </citation>
    <scope>NUCLEOTIDE SEQUENCE [LARGE SCALE GENOMIC DNA]</scope>
    <source>
        <strain evidence="2 3">JCM 19755</strain>
    </source>
</reference>
<evidence type="ECO:0000259" key="1">
    <source>
        <dbReference type="SMART" id="SM00953"/>
    </source>
</evidence>
<sequence length="151" mass="16767">MKAYRIALTPFCDASGEGAKLYGGRWNSPGIPAIYAGASISACLLGRLTIDSEILSSERYLLYSVMEFEIPNSLIFYPSEDELPRDWDKIPASKASMEYGTNLLNSGITCFGVPSVVDPSSFNFVINPKSKNFHLIESKTYPLTLDKRIQR</sequence>
<dbReference type="RefSeq" id="WP_338228395.1">
    <property type="nucleotide sequence ID" value="NZ_BTPE01000005.1"/>
</dbReference>
<organism evidence="2 3">
    <name type="scientific">Algoriphagus taiwanensis</name>
    <dbReference type="NCBI Taxonomy" id="1445656"/>
    <lineage>
        <taxon>Bacteria</taxon>
        <taxon>Pseudomonadati</taxon>
        <taxon>Bacteroidota</taxon>
        <taxon>Cytophagia</taxon>
        <taxon>Cytophagales</taxon>
        <taxon>Cyclobacteriaceae</taxon>
        <taxon>Algoriphagus</taxon>
    </lineage>
</organism>
<accession>A0ABQ6Q3L1</accession>
<dbReference type="EMBL" id="BTPE01000005">
    <property type="protein sequence ID" value="GMQ33592.1"/>
    <property type="molecule type" value="Genomic_DNA"/>
</dbReference>
<evidence type="ECO:0000313" key="2">
    <source>
        <dbReference type="EMBL" id="GMQ33592.1"/>
    </source>
</evidence>
<keyword evidence="3" id="KW-1185">Reference proteome</keyword>
<comment type="caution">
    <text evidence="2">The sequence shown here is derived from an EMBL/GenBank/DDBJ whole genome shotgun (WGS) entry which is preliminary data.</text>
</comment>
<name>A0ABQ6Q3L1_9BACT</name>